<reference evidence="4 5" key="1">
    <citation type="journal article" date="2013" name="Proc. Natl. Acad. Sci. U.S.A.">
        <title>The king cobra genome reveals dynamic gene evolution and adaptation in the snake venom system.</title>
        <authorList>
            <person name="Vonk F.J."/>
            <person name="Casewell N.R."/>
            <person name="Henkel C.V."/>
            <person name="Heimberg A.M."/>
            <person name="Jansen H.J."/>
            <person name="McCleary R.J."/>
            <person name="Kerkkamp H.M."/>
            <person name="Vos R.A."/>
            <person name="Guerreiro I."/>
            <person name="Calvete J.J."/>
            <person name="Wuster W."/>
            <person name="Woods A.E."/>
            <person name="Logan J.M."/>
            <person name="Harrison R.A."/>
            <person name="Castoe T.A."/>
            <person name="de Koning A.P."/>
            <person name="Pollock D.D."/>
            <person name="Yandell M."/>
            <person name="Calderon D."/>
            <person name="Renjifo C."/>
            <person name="Currier R.B."/>
            <person name="Salgado D."/>
            <person name="Pla D."/>
            <person name="Sanz L."/>
            <person name="Hyder A.S."/>
            <person name="Ribeiro J.M."/>
            <person name="Arntzen J.W."/>
            <person name="van den Thillart G.E."/>
            <person name="Boetzer M."/>
            <person name="Pirovano W."/>
            <person name="Dirks R.P."/>
            <person name="Spaink H.P."/>
            <person name="Duboule D."/>
            <person name="McGlinn E."/>
            <person name="Kini R.M."/>
            <person name="Richardson M.K."/>
        </authorList>
    </citation>
    <scope>NUCLEOTIDE SEQUENCE</scope>
    <source>
        <tissue evidence="4">Blood</tissue>
    </source>
</reference>
<dbReference type="InterPro" id="IPR018477">
    <property type="entry name" value="BICD"/>
</dbReference>
<evidence type="ECO:0000256" key="1">
    <source>
        <dbReference type="ARBA" id="ARBA00010061"/>
    </source>
</evidence>
<gene>
    <name evidence="4" type="primary">Bicd2</name>
    <name evidence="4" type="ORF">L345_07217</name>
</gene>
<dbReference type="GO" id="GO:0006890">
    <property type="term" value="P:retrograde vesicle-mediated transport, Golgi to endoplasmic reticulum"/>
    <property type="evidence" value="ECO:0007669"/>
    <property type="project" value="TreeGrafter"/>
</dbReference>
<dbReference type="PANTHER" id="PTHR31233">
    <property type="entry name" value="BICAUDAL D FAMILY MEMBER"/>
    <property type="match status" value="1"/>
</dbReference>
<protein>
    <submittedName>
        <fullName evidence="4">Protein bicaudal D-like 2</fullName>
    </submittedName>
</protein>
<feature type="coiled-coil region" evidence="3">
    <location>
        <begin position="43"/>
        <end position="77"/>
    </location>
</feature>
<keyword evidence="5" id="KW-1185">Reference proteome</keyword>
<evidence type="ECO:0000256" key="2">
    <source>
        <dbReference type="ARBA" id="ARBA00023054"/>
    </source>
</evidence>
<dbReference type="GO" id="GO:0072393">
    <property type="term" value="P:microtubule anchoring at microtubule organizing center"/>
    <property type="evidence" value="ECO:0007669"/>
    <property type="project" value="TreeGrafter"/>
</dbReference>
<evidence type="ECO:0000256" key="3">
    <source>
        <dbReference type="SAM" id="Coils"/>
    </source>
</evidence>
<sequence>MEEEEYAKLVMESEPEWLRAEIKRLSQELGETTREKIQAAEYGLVVLEEKQQLKQQYEELELEYETPRTEMEQLKEEPLGAGFLIFLQLLCSGVTPCSPLKGAAERSP</sequence>
<dbReference type="EMBL" id="AZIM01001414">
    <property type="protein sequence ID" value="ETE67001.1"/>
    <property type="molecule type" value="Genomic_DNA"/>
</dbReference>
<comment type="similarity">
    <text evidence="1">Belongs to the BicD family.</text>
</comment>
<dbReference type="GO" id="GO:0070840">
    <property type="term" value="F:dynein complex binding"/>
    <property type="evidence" value="ECO:0007669"/>
    <property type="project" value="InterPro"/>
</dbReference>
<proteinExistence type="inferred from homology"/>
<organism evidence="4 5">
    <name type="scientific">Ophiophagus hannah</name>
    <name type="common">King cobra</name>
    <name type="synonym">Naja hannah</name>
    <dbReference type="NCBI Taxonomy" id="8665"/>
    <lineage>
        <taxon>Eukaryota</taxon>
        <taxon>Metazoa</taxon>
        <taxon>Chordata</taxon>
        <taxon>Craniata</taxon>
        <taxon>Vertebrata</taxon>
        <taxon>Euteleostomi</taxon>
        <taxon>Lepidosauria</taxon>
        <taxon>Squamata</taxon>
        <taxon>Bifurcata</taxon>
        <taxon>Unidentata</taxon>
        <taxon>Episquamata</taxon>
        <taxon>Toxicofera</taxon>
        <taxon>Serpentes</taxon>
        <taxon>Colubroidea</taxon>
        <taxon>Elapidae</taxon>
        <taxon>Elapinae</taxon>
        <taxon>Ophiophagus</taxon>
    </lineage>
</organism>
<feature type="non-terminal residue" evidence="4">
    <location>
        <position position="1"/>
    </location>
</feature>
<dbReference type="GO" id="GO:0070507">
    <property type="term" value="P:regulation of microtubule cytoskeleton organization"/>
    <property type="evidence" value="ECO:0007669"/>
    <property type="project" value="TreeGrafter"/>
</dbReference>
<dbReference type="GO" id="GO:0005829">
    <property type="term" value="C:cytosol"/>
    <property type="evidence" value="ECO:0007669"/>
    <property type="project" value="TreeGrafter"/>
</dbReference>
<dbReference type="OrthoDB" id="10069295at2759"/>
<dbReference type="GO" id="GO:0005794">
    <property type="term" value="C:Golgi apparatus"/>
    <property type="evidence" value="ECO:0007669"/>
    <property type="project" value="TreeGrafter"/>
</dbReference>
<comment type="caution">
    <text evidence="4">The sequence shown here is derived from an EMBL/GenBank/DDBJ whole genome shotgun (WGS) entry which is preliminary data.</text>
</comment>
<dbReference type="GO" id="GO:0051959">
    <property type="term" value="F:dynein light intermediate chain binding"/>
    <property type="evidence" value="ECO:0007669"/>
    <property type="project" value="TreeGrafter"/>
</dbReference>
<dbReference type="GO" id="GO:0034067">
    <property type="term" value="P:protein localization to Golgi apparatus"/>
    <property type="evidence" value="ECO:0007669"/>
    <property type="project" value="TreeGrafter"/>
</dbReference>
<evidence type="ECO:0000313" key="4">
    <source>
        <dbReference type="EMBL" id="ETE67001.1"/>
    </source>
</evidence>
<dbReference type="GO" id="GO:0007018">
    <property type="term" value="P:microtubule-based movement"/>
    <property type="evidence" value="ECO:0007669"/>
    <property type="project" value="TreeGrafter"/>
</dbReference>
<dbReference type="AlphaFoldDB" id="V8NYJ9"/>
<evidence type="ECO:0000313" key="5">
    <source>
        <dbReference type="Proteomes" id="UP000018936"/>
    </source>
</evidence>
<name>V8NYJ9_OPHHA</name>
<dbReference type="GO" id="GO:0008093">
    <property type="term" value="F:cytoskeletal anchor activity"/>
    <property type="evidence" value="ECO:0007669"/>
    <property type="project" value="InterPro"/>
</dbReference>
<accession>V8NYJ9</accession>
<dbReference type="GO" id="GO:0034452">
    <property type="term" value="F:dynactin binding"/>
    <property type="evidence" value="ECO:0007669"/>
    <property type="project" value="TreeGrafter"/>
</dbReference>
<dbReference type="PANTHER" id="PTHR31233:SF7">
    <property type="entry name" value="PROTEIN BICAUDAL D HOMOLOG 2"/>
    <property type="match status" value="1"/>
</dbReference>
<keyword evidence="2 3" id="KW-0175">Coiled coil</keyword>
<dbReference type="Proteomes" id="UP000018936">
    <property type="component" value="Unassembled WGS sequence"/>
</dbReference>